<keyword evidence="3" id="KW-1185">Reference proteome</keyword>
<keyword evidence="1" id="KW-1133">Transmembrane helix</keyword>
<name>A0A423TYS0_PENVA</name>
<keyword evidence="1" id="KW-0472">Membrane</keyword>
<dbReference type="EMBL" id="QCYY01000951">
    <property type="protein sequence ID" value="ROT81597.1"/>
    <property type="molecule type" value="Genomic_DNA"/>
</dbReference>
<keyword evidence="1" id="KW-0812">Transmembrane</keyword>
<dbReference type="AlphaFoldDB" id="A0A423TYS0"/>
<reference evidence="2 3" key="1">
    <citation type="submission" date="2018-04" db="EMBL/GenBank/DDBJ databases">
        <authorList>
            <person name="Zhang X."/>
            <person name="Yuan J."/>
            <person name="Li F."/>
            <person name="Xiang J."/>
        </authorList>
    </citation>
    <scope>NUCLEOTIDE SEQUENCE [LARGE SCALE GENOMIC DNA]</scope>
    <source>
        <tissue evidence="2">Muscle</tissue>
    </source>
</reference>
<evidence type="ECO:0000313" key="2">
    <source>
        <dbReference type="EMBL" id="ROT81597.1"/>
    </source>
</evidence>
<accession>A0A423TYS0</accession>
<reference evidence="2 3" key="2">
    <citation type="submission" date="2019-01" db="EMBL/GenBank/DDBJ databases">
        <title>The decoding of complex shrimp genome reveals the adaptation for benthos swimmer, frequently molting mechanism and breeding impact on genome.</title>
        <authorList>
            <person name="Sun Y."/>
            <person name="Gao Y."/>
            <person name="Yu Y."/>
        </authorList>
    </citation>
    <scope>NUCLEOTIDE SEQUENCE [LARGE SCALE GENOMIC DNA]</scope>
    <source>
        <tissue evidence="2">Muscle</tissue>
    </source>
</reference>
<sequence>MPPQCCVCFDNQPLPLSRLFLCTVGSCLNVVRSNGAAGTQYVGHAQLRRHQRLPSRRPLSPLTQYSLSPSCQTLSLSPSRRPHSPLTQYSLSPSCQILPLPHAVLSLSLTPDSLSPPHVRFFLPLTPESHFALTAPPPPSHRLLSPLTLYSLPFTSDSLSLPHARISLCSNRPPPPSHRLLSPITLYSLPFTSDSLSPSRQNLPLLEPAPAHPPSIPLHAVLSPPSPSRRSLFPHEEKSGRRFLTFLGVRPSRRVQPDREPFPLLKLFIPAFLHPSHAIIFISSSLSPLRSHNSIRVTYFFFIAVLSFRPSIIGIFPLLSLSVCSLTSSAYLVPPPPLTASHHMPAFCANLSLPSLFPFHFYFVTTCRLLHIRSSSLSFSLFNPTHCSLRVFLHSFTHSSFSFI</sequence>
<feature type="transmembrane region" description="Helical" evidence="1">
    <location>
        <begin position="343"/>
        <end position="364"/>
    </location>
</feature>
<proteinExistence type="predicted"/>
<feature type="transmembrane region" description="Helical" evidence="1">
    <location>
        <begin position="267"/>
        <end position="287"/>
    </location>
</feature>
<comment type="caution">
    <text evidence="2">The sequence shown here is derived from an EMBL/GenBank/DDBJ whole genome shotgun (WGS) entry which is preliminary data.</text>
</comment>
<gene>
    <name evidence="2" type="ORF">C7M84_025270</name>
</gene>
<protein>
    <submittedName>
        <fullName evidence="2">Uncharacterized protein</fullName>
    </submittedName>
</protein>
<organism evidence="2 3">
    <name type="scientific">Penaeus vannamei</name>
    <name type="common">Whiteleg shrimp</name>
    <name type="synonym">Litopenaeus vannamei</name>
    <dbReference type="NCBI Taxonomy" id="6689"/>
    <lineage>
        <taxon>Eukaryota</taxon>
        <taxon>Metazoa</taxon>
        <taxon>Ecdysozoa</taxon>
        <taxon>Arthropoda</taxon>
        <taxon>Crustacea</taxon>
        <taxon>Multicrustacea</taxon>
        <taxon>Malacostraca</taxon>
        <taxon>Eumalacostraca</taxon>
        <taxon>Eucarida</taxon>
        <taxon>Decapoda</taxon>
        <taxon>Dendrobranchiata</taxon>
        <taxon>Penaeoidea</taxon>
        <taxon>Penaeidae</taxon>
        <taxon>Penaeus</taxon>
    </lineage>
</organism>
<evidence type="ECO:0000256" key="1">
    <source>
        <dbReference type="SAM" id="Phobius"/>
    </source>
</evidence>
<feature type="transmembrane region" description="Helical" evidence="1">
    <location>
        <begin position="299"/>
        <end position="323"/>
    </location>
</feature>
<dbReference type="Proteomes" id="UP000283509">
    <property type="component" value="Unassembled WGS sequence"/>
</dbReference>
<evidence type="ECO:0000313" key="3">
    <source>
        <dbReference type="Proteomes" id="UP000283509"/>
    </source>
</evidence>